<feature type="transmembrane region" description="Helical" evidence="2">
    <location>
        <begin position="20"/>
        <end position="37"/>
    </location>
</feature>
<proteinExistence type="predicted"/>
<name>A0A2Z2HWV8_9EURY</name>
<accession>A0A2Z2HWV8</accession>
<keyword evidence="2" id="KW-1133">Transmembrane helix</keyword>
<feature type="compositionally biased region" description="Basic and acidic residues" evidence="1">
    <location>
        <begin position="87"/>
        <end position="97"/>
    </location>
</feature>
<sequence>MFAVLASSVFLRSASVVEPWIVVAGFGLFLALALVLARRRSGADSRRAALDRPSTDDADGGDGSVWNAIPSWQYEGRHVESGGLTRSEQERALRDIQEQADELSDDPSREP</sequence>
<dbReference type="AlphaFoldDB" id="A0A2Z2HWV8"/>
<keyword evidence="2" id="KW-0472">Membrane</keyword>
<feature type="region of interest" description="Disordered" evidence="1">
    <location>
        <begin position="40"/>
        <end position="64"/>
    </location>
</feature>
<keyword evidence="2" id="KW-0812">Transmembrane</keyword>
<evidence type="ECO:0000256" key="1">
    <source>
        <dbReference type="SAM" id="MobiDB-lite"/>
    </source>
</evidence>
<reference evidence="4" key="1">
    <citation type="submission" date="2017-02" db="EMBL/GenBank/DDBJ databases">
        <title>Natronthermophilus aegyptiacus gen. nov.,sp. nov., an aerobic, extremely halophilic alkalithermophilic archaeon isolated from the athalassohaline Wadi An Natrun, Egypt.</title>
        <authorList>
            <person name="Zhao B."/>
        </authorList>
    </citation>
    <scope>NUCLEOTIDE SEQUENCE [LARGE SCALE GENOMIC DNA]</scope>
    <source>
        <strain evidence="4">JW/NM-HA 15</strain>
    </source>
</reference>
<organism evidence="3 4">
    <name type="scientific">Natrarchaeobaculum aegyptiacum</name>
    <dbReference type="NCBI Taxonomy" id="745377"/>
    <lineage>
        <taxon>Archaea</taxon>
        <taxon>Methanobacteriati</taxon>
        <taxon>Methanobacteriota</taxon>
        <taxon>Stenosarchaea group</taxon>
        <taxon>Halobacteria</taxon>
        <taxon>Halobacteriales</taxon>
        <taxon>Natrialbaceae</taxon>
        <taxon>Natrarchaeobaculum</taxon>
    </lineage>
</organism>
<gene>
    <name evidence="3" type="ORF">B1756_07990</name>
</gene>
<dbReference type="EMBL" id="CP019893">
    <property type="protein sequence ID" value="ARS91740.1"/>
    <property type="molecule type" value="Genomic_DNA"/>
</dbReference>
<feature type="compositionally biased region" description="Basic and acidic residues" evidence="1">
    <location>
        <begin position="41"/>
        <end position="55"/>
    </location>
</feature>
<dbReference type="Proteomes" id="UP000250088">
    <property type="component" value="Chromosome"/>
</dbReference>
<keyword evidence="4" id="KW-1185">Reference proteome</keyword>
<dbReference type="KEGG" id="naj:B1756_07990"/>
<evidence type="ECO:0000256" key="2">
    <source>
        <dbReference type="SAM" id="Phobius"/>
    </source>
</evidence>
<protein>
    <submittedName>
        <fullName evidence="3">Uncharacterized protein</fullName>
    </submittedName>
</protein>
<feature type="region of interest" description="Disordered" evidence="1">
    <location>
        <begin position="79"/>
        <end position="111"/>
    </location>
</feature>
<evidence type="ECO:0000313" key="4">
    <source>
        <dbReference type="Proteomes" id="UP000250088"/>
    </source>
</evidence>
<evidence type="ECO:0000313" key="3">
    <source>
        <dbReference type="EMBL" id="ARS91740.1"/>
    </source>
</evidence>